<dbReference type="GO" id="GO:0009279">
    <property type="term" value="C:cell outer membrane"/>
    <property type="evidence" value="ECO:0007669"/>
    <property type="project" value="UniProtKB-SubCell"/>
</dbReference>
<evidence type="ECO:0000313" key="8">
    <source>
        <dbReference type="EMBL" id="STP11631.1"/>
    </source>
</evidence>
<dbReference type="RefSeq" id="WP_115722171.1">
    <property type="nucleotide sequence ID" value="NZ_UGHX01000001.1"/>
</dbReference>
<evidence type="ECO:0000256" key="3">
    <source>
        <dbReference type="ARBA" id="ARBA00022448"/>
    </source>
</evidence>
<keyword evidence="7" id="KW-0998">Cell outer membrane</keyword>
<dbReference type="SUPFAM" id="SSF56954">
    <property type="entry name" value="Outer membrane efflux proteins (OEP)"/>
    <property type="match status" value="1"/>
</dbReference>
<sequence>MKKWIFLLICIAMSSGKAEYLELQSAYKQVLESNDGLKSTQHAVQKQEKLNLASKMLYLPQISLGAYYVRLQEPMNMHLVNQSQLGNLSGNIGGNPALAPLLQHLGQPVTLQDQNVIFGAVNIIYPIFTGGKRYFANKLSQIALEDSYLALKLKELSLFEDCVKLYYGVVLNNQILNTLESANSGHLIHYQNAQKLQSKGQIARLETLQAQVNYDKSSIDVKKASDNLIIANMALNAMLNRESKERLELVKQIDIKQDARLESLEYFINKTLEVYPALSLMDNKIKSTKQLSHIEFSTFLPEVGLFGSYMMNDNSSVLDKAMPNWFAGVGAKWSLITPGGRIQKYQASKIASIEAELAKSQATKDLKTLCEKTYNEVLSFKSQYFSLQSSIELANENLKLRQKAFLQGMSTSAEVSDAQNALALAIIERQSVAYNYAIALARLLSLSDEVDRFYGFFN</sequence>
<dbReference type="Pfam" id="PF02321">
    <property type="entry name" value="OEP"/>
    <property type="match status" value="2"/>
</dbReference>
<evidence type="ECO:0000256" key="5">
    <source>
        <dbReference type="ARBA" id="ARBA00022692"/>
    </source>
</evidence>
<comment type="similarity">
    <text evidence="2">Belongs to the outer membrane factor (OMF) (TC 1.B.17) family.</text>
</comment>
<keyword evidence="3" id="KW-0813">Transport</keyword>
<evidence type="ECO:0000313" key="9">
    <source>
        <dbReference type="Proteomes" id="UP000255103"/>
    </source>
</evidence>
<organism evidence="8 9">
    <name type="scientific">Helicobacter cinaedi</name>
    <dbReference type="NCBI Taxonomy" id="213"/>
    <lineage>
        <taxon>Bacteria</taxon>
        <taxon>Pseudomonadati</taxon>
        <taxon>Campylobacterota</taxon>
        <taxon>Epsilonproteobacteria</taxon>
        <taxon>Campylobacterales</taxon>
        <taxon>Helicobacteraceae</taxon>
        <taxon>Helicobacter</taxon>
    </lineage>
</organism>
<dbReference type="GO" id="GO:1990281">
    <property type="term" value="C:efflux pump complex"/>
    <property type="evidence" value="ECO:0007669"/>
    <property type="project" value="TreeGrafter"/>
</dbReference>
<dbReference type="GO" id="GO:0015562">
    <property type="term" value="F:efflux transmembrane transporter activity"/>
    <property type="evidence" value="ECO:0007669"/>
    <property type="project" value="InterPro"/>
</dbReference>
<name>A0A377JUG9_9HELI</name>
<evidence type="ECO:0000256" key="7">
    <source>
        <dbReference type="ARBA" id="ARBA00023237"/>
    </source>
</evidence>
<evidence type="ECO:0000256" key="4">
    <source>
        <dbReference type="ARBA" id="ARBA00022452"/>
    </source>
</evidence>
<keyword evidence="5" id="KW-0812">Transmembrane</keyword>
<evidence type="ECO:0000256" key="1">
    <source>
        <dbReference type="ARBA" id="ARBA00004442"/>
    </source>
</evidence>
<dbReference type="GO" id="GO:0015288">
    <property type="term" value="F:porin activity"/>
    <property type="evidence" value="ECO:0007669"/>
    <property type="project" value="TreeGrafter"/>
</dbReference>
<dbReference type="Gene3D" id="1.20.1600.10">
    <property type="entry name" value="Outer membrane efflux proteins (OEP)"/>
    <property type="match status" value="1"/>
</dbReference>
<dbReference type="InterPro" id="IPR003423">
    <property type="entry name" value="OMP_efflux"/>
</dbReference>
<keyword evidence="4" id="KW-1134">Transmembrane beta strand</keyword>
<dbReference type="PANTHER" id="PTHR30026:SF5">
    <property type="entry name" value="ABC-TYPE EFFLUX SYSTEM SECRETIN COMPONENT"/>
    <property type="match status" value="1"/>
</dbReference>
<reference evidence="8 9" key="1">
    <citation type="submission" date="2018-06" db="EMBL/GenBank/DDBJ databases">
        <authorList>
            <consortium name="Pathogen Informatics"/>
            <person name="Doyle S."/>
        </authorList>
    </citation>
    <scope>NUCLEOTIDE SEQUENCE [LARGE SCALE GENOMIC DNA]</scope>
    <source>
        <strain evidence="8 9">NCTC12219</strain>
    </source>
</reference>
<dbReference type="EMBL" id="UGHX01000001">
    <property type="protein sequence ID" value="STP11631.1"/>
    <property type="molecule type" value="Genomic_DNA"/>
</dbReference>
<dbReference type="AlphaFoldDB" id="A0A377JUG9"/>
<protein>
    <submittedName>
        <fullName evidence="8">Outer membrane efflux protein</fullName>
    </submittedName>
</protein>
<evidence type="ECO:0000256" key="2">
    <source>
        <dbReference type="ARBA" id="ARBA00007613"/>
    </source>
</evidence>
<accession>A0A377JUG9</accession>
<dbReference type="InterPro" id="IPR051906">
    <property type="entry name" value="TolC-like"/>
</dbReference>
<proteinExistence type="inferred from homology"/>
<gene>
    <name evidence="8" type="ORF">NCTC12219_01528</name>
</gene>
<comment type="subcellular location">
    <subcellularLocation>
        <location evidence="1">Cell outer membrane</location>
    </subcellularLocation>
</comment>
<dbReference type="Proteomes" id="UP000255103">
    <property type="component" value="Unassembled WGS sequence"/>
</dbReference>
<keyword evidence="6" id="KW-0472">Membrane</keyword>
<evidence type="ECO:0000256" key="6">
    <source>
        <dbReference type="ARBA" id="ARBA00023136"/>
    </source>
</evidence>
<dbReference type="PANTHER" id="PTHR30026">
    <property type="entry name" value="OUTER MEMBRANE PROTEIN TOLC"/>
    <property type="match status" value="1"/>
</dbReference>